<dbReference type="AlphaFoldDB" id="A0AAN8YA36"/>
<evidence type="ECO:0000256" key="2">
    <source>
        <dbReference type="ARBA" id="ARBA00023015"/>
    </source>
</evidence>
<dbReference type="GO" id="GO:0005634">
    <property type="term" value="C:nucleus"/>
    <property type="evidence" value="ECO:0007669"/>
    <property type="project" value="UniProtKB-SubCell"/>
</dbReference>
<dbReference type="PRINTS" id="PR00404">
    <property type="entry name" value="MADSDOMAIN"/>
</dbReference>
<keyword evidence="8" id="KW-1185">Reference proteome</keyword>
<dbReference type="EMBL" id="JBANQN010000008">
    <property type="protein sequence ID" value="KAK6782068.1"/>
    <property type="molecule type" value="Genomic_DNA"/>
</dbReference>
<protein>
    <recommendedName>
        <fullName evidence="6">MADS-box domain-containing protein</fullName>
    </recommendedName>
</protein>
<name>A0AAN8YA36_SOLBU</name>
<dbReference type="Pfam" id="PF00319">
    <property type="entry name" value="SRF-TF"/>
    <property type="match status" value="1"/>
</dbReference>
<proteinExistence type="predicted"/>
<comment type="subcellular location">
    <subcellularLocation>
        <location evidence="1">Nucleus</location>
    </subcellularLocation>
</comment>
<evidence type="ECO:0000256" key="5">
    <source>
        <dbReference type="ARBA" id="ARBA00023242"/>
    </source>
</evidence>
<evidence type="ECO:0000259" key="6">
    <source>
        <dbReference type="PROSITE" id="PS50066"/>
    </source>
</evidence>
<dbReference type="InterPro" id="IPR036879">
    <property type="entry name" value="TF_MADSbox_sf"/>
</dbReference>
<dbReference type="CDD" id="cd00120">
    <property type="entry name" value="MADS"/>
    <property type="match status" value="1"/>
</dbReference>
<dbReference type="GO" id="GO:0003677">
    <property type="term" value="F:DNA binding"/>
    <property type="evidence" value="ECO:0007669"/>
    <property type="project" value="UniProtKB-KW"/>
</dbReference>
<gene>
    <name evidence="7" type="ORF">RDI58_019864</name>
</gene>
<reference evidence="7 8" key="1">
    <citation type="submission" date="2024-02" db="EMBL/GenBank/DDBJ databases">
        <title>de novo genome assembly of Solanum bulbocastanum strain 11H21.</title>
        <authorList>
            <person name="Hosaka A.J."/>
        </authorList>
    </citation>
    <scope>NUCLEOTIDE SEQUENCE [LARGE SCALE GENOMIC DNA]</scope>
    <source>
        <tissue evidence="7">Young leaves</tissue>
    </source>
</reference>
<keyword evidence="5" id="KW-0539">Nucleus</keyword>
<evidence type="ECO:0000256" key="3">
    <source>
        <dbReference type="ARBA" id="ARBA00023125"/>
    </source>
</evidence>
<dbReference type="PROSITE" id="PS50066">
    <property type="entry name" value="MADS_BOX_2"/>
    <property type="match status" value="1"/>
</dbReference>
<evidence type="ECO:0000313" key="8">
    <source>
        <dbReference type="Proteomes" id="UP001371456"/>
    </source>
</evidence>
<sequence>MTRNKVNYSLIEDDSKRKVSYNKRRKELLKKSDELKKLCDVEVATVI</sequence>
<dbReference type="GO" id="GO:0046983">
    <property type="term" value="F:protein dimerization activity"/>
    <property type="evidence" value="ECO:0007669"/>
    <property type="project" value="InterPro"/>
</dbReference>
<keyword evidence="4" id="KW-0804">Transcription</keyword>
<accession>A0AAN8YA36</accession>
<keyword evidence="2" id="KW-0805">Transcription regulation</keyword>
<dbReference type="InterPro" id="IPR002100">
    <property type="entry name" value="TF_MADSbox"/>
</dbReference>
<evidence type="ECO:0000256" key="1">
    <source>
        <dbReference type="ARBA" id="ARBA00004123"/>
    </source>
</evidence>
<evidence type="ECO:0000313" key="7">
    <source>
        <dbReference type="EMBL" id="KAK6782068.1"/>
    </source>
</evidence>
<comment type="caution">
    <text evidence="7">The sequence shown here is derived from an EMBL/GenBank/DDBJ whole genome shotgun (WGS) entry which is preliminary data.</text>
</comment>
<dbReference type="Gene3D" id="3.40.1810.10">
    <property type="entry name" value="Transcription factor, MADS-box"/>
    <property type="match status" value="1"/>
</dbReference>
<feature type="domain" description="MADS-box" evidence="6">
    <location>
        <begin position="1"/>
        <end position="47"/>
    </location>
</feature>
<dbReference type="Proteomes" id="UP001371456">
    <property type="component" value="Unassembled WGS sequence"/>
</dbReference>
<organism evidence="7 8">
    <name type="scientific">Solanum bulbocastanum</name>
    <name type="common">Wild potato</name>
    <dbReference type="NCBI Taxonomy" id="147425"/>
    <lineage>
        <taxon>Eukaryota</taxon>
        <taxon>Viridiplantae</taxon>
        <taxon>Streptophyta</taxon>
        <taxon>Embryophyta</taxon>
        <taxon>Tracheophyta</taxon>
        <taxon>Spermatophyta</taxon>
        <taxon>Magnoliopsida</taxon>
        <taxon>eudicotyledons</taxon>
        <taxon>Gunneridae</taxon>
        <taxon>Pentapetalae</taxon>
        <taxon>asterids</taxon>
        <taxon>lamiids</taxon>
        <taxon>Solanales</taxon>
        <taxon>Solanaceae</taxon>
        <taxon>Solanoideae</taxon>
        <taxon>Solaneae</taxon>
        <taxon>Solanum</taxon>
    </lineage>
</organism>
<keyword evidence="3" id="KW-0238">DNA-binding</keyword>
<dbReference type="SMART" id="SM00432">
    <property type="entry name" value="MADS"/>
    <property type="match status" value="1"/>
</dbReference>
<dbReference type="SUPFAM" id="SSF55455">
    <property type="entry name" value="SRF-like"/>
    <property type="match status" value="1"/>
</dbReference>
<evidence type="ECO:0000256" key="4">
    <source>
        <dbReference type="ARBA" id="ARBA00023163"/>
    </source>
</evidence>